<dbReference type="AlphaFoldDB" id="A0A0S7WLV6"/>
<dbReference type="EMBL" id="LIZT01000007">
    <property type="protein sequence ID" value="KPJ51043.1"/>
    <property type="molecule type" value="Genomic_DNA"/>
</dbReference>
<gene>
    <name evidence="2" type="ORF">AMJ40_01085</name>
</gene>
<accession>A0A0S7WLV6</accession>
<evidence type="ECO:0000313" key="2">
    <source>
        <dbReference type="EMBL" id="KPJ51043.1"/>
    </source>
</evidence>
<protein>
    <submittedName>
        <fullName evidence="2">Uncharacterized protein</fullName>
    </submittedName>
</protein>
<feature type="region of interest" description="Disordered" evidence="1">
    <location>
        <begin position="138"/>
        <end position="158"/>
    </location>
</feature>
<organism evidence="2 3">
    <name type="scientific">candidate division TA06 bacterium DG_26</name>
    <dbReference type="NCBI Taxonomy" id="1703771"/>
    <lineage>
        <taxon>Bacteria</taxon>
        <taxon>Bacteria division TA06</taxon>
    </lineage>
</organism>
<sequence length="158" mass="17995">MMVRNDQIHPVVRCEFCRFRRRNAAIRSHDERRSLLGGLHDPPFGKAVPLLLPVGNVDPQPSAQFTERSVEERGCGDSVHIVITPECDQLASIHRSQHSVDRLLHISHEKGVMHIGEARLQKGYDLFSRCVATHHQESHERKRKFKHRSQLSCGGLGK</sequence>
<name>A0A0S7WLV6_UNCT6</name>
<reference evidence="2 3" key="1">
    <citation type="journal article" date="2015" name="Microbiome">
        <title>Genomic resolution of linkages in carbon, nitrogen, and sulfur cycling among widespread estuary sediment bacteria.</title>
        <authorList>
            <person name="Baker B.J."/>
            <person name="Lazar C.S."/>
            <person name="Teske A.P."/>
            <person name="Dick G.J."/>
        </authorList>
    </citation>
    <scope>NUCLEOTIDE SEQUENCE [LARGE SCALE GENOMIC DNA]</scope>
    <source>
        <strain evidence="2">DG_26</strain>
    </source>
</reference>
<evidence type="ECO:0000256" key="1">
    <source>
        <dbReference type="SAM" id="MobiDB-lite"/>
    </source>
</evidence>
<comment type="caution">
    <text evidence="2">The sequence shown here is derived from an EMBL/GenBank/DDBJ whole genome shotgun (WGS) entry which is preliminary data.</text>
</comment>
<proteinExistence type="predicted"/>
<dbReference type="Proteomes" id="UP000051124">
    <property type="component" value="Unassembled WGS sequence"/>
</dbReference>
<evidence type="ECO:0000313" key="3">
    <source>
        <dbReference type="Proteomes" id="UP000051124"/>
    </source>
</evidence>